<proteinExistence type="predicted"/>
<evidence type="ECO:0000313" key="4">
    <source>
        <dbReference type="Proteomes" id="UP000006764"/>
    </source>
</evidence>
<dbReference type="PROSITE" id="PS50234">
    <property type="entry name" value="VWFA"/>
    <property type="match status" value="1"/>
</dbReference>
<evidence type="ECO:0000313" key="3">
    <source>
        <dbReference type="EMBL" id="AJD46941.1"/>
    </source>
</evidence>
<dbReference type="HOGENOM" id="CLU_082324_1_0_6"/>
<reference evidence="3 4" key="1">
    <citation type="journal article" date="2012" name="J. Bacteriol.">
        <title>Genome sequence of an alkane-degrading bacterium, Alcanivorax pacificus type strain W11-5, isolated from deep sea sediment.</title>
        <authorList>
            <person name="Lai Q."/>
            <person name="Shao Z."/>
        </authorList>
    </citation>
    <scope>NUCLEOTIDE SEQUENCE [LARGE SCALE GENOMIC DNA]</scope>
    <source>
        <strain evidence="3 4">W11-5</strain>
    </source>
</reference>
<protein>
    <submittedName>
        <fullName evidence="3">von Willebrand factor type A</fullName>
    </submittedName>
</protein>
<dbReference type="Pfam" id="PF00092">
    <property type="entry name" value="VWA"/>
    <property type="match status" value="1"/>
</dbReference>
<dbReference type="Gene3D" id="3.40.50.410">
    <property type="entry name" value="von Willebrand factor, type A domain"/>
    <property type="match status" value="1"/>
</dbReference>
<dbReference type="SUPFAM" id="SSF53300">
    <property type="entry name" value="vWA-like"/>
    <property type="match status" value="1"/>
</dbReference>
<organism evidence="3 4">
    <name type="scientific">Isoalcanivorax pacificus W11-5</name>
    <dbReference type="NCBI Taxonomy" id="391936"/>
    <lineage>
        <taxon>Bacteria</taxon>
        <taxon>Pseudomonadati</taxon>
        <taxon>Pseudomonadota</taxon>
        <taxon>Gammaproteobacteria</taxon>
        <taxon>Oceanospirillales</taxon>
        <taxon>Alcanivoracaceae</taxon>
        <taxon>Isoalcanivorax</taxon>
    </lineage>
</organism>
<dbReference type="InterPro" id="IPR036465">
    <property type="entry name" value="vWFA_dom_sf"/>
</dbReference>
<dbReference type="AlphaFoldDB" id="A0A0B4XIT0"/>
<dbReference type="InterPro" id="IPR011392">
    <property type="entry name" value="Tellurite-R_TerY"/>
</dbReference>
<dbReference type="InterPro" id="IPR050934">
    <property type="entry name" value="ITIH"/>
</dbReference>
<name>A0A0B4XIT0_9GAMM</name>
<keyword evidence="4" id="KW-1185">Reference proteome</keyword>
<gene>
    <name evidence="3" type="ORF">S7S_02595</name>
</gene>
<evidence type="ECO:0000256" key="1">
    <source>
        <dbReference type="SAM" id="MobiDB-lite"/>
    </source>
</evidence>
<dbReference type="PIRSF" id="PIRSF020634">
    <property type="entry name" value="TerY_vWA"/>
    <property type="match status" value="1"/>
</dbReference>
<dbReference type="STRING" id="391936.S7S_02595"/>
<dbReference type="Proteomes" id="UP000006764">
    <property type="component" value="Chromosome"/>
</dbReference>
<dbReference type="OrthoDB" id="9806395at2"/>
<dbReference type="PANTHER" id="PTHR10338">
    <property type="entry name" value="INTER-ALPHA-TRYPSIN INHIBITOR HEAVY CHAIN FAMILY MEMBER"/>
    <property type="match status" value="1"/>
</dbReference>
<evidence type="ECO:0000259" key="2">
    <source>
        <dbReference type="PROSITE" id="PS50234"/>
    </source>
</evidence>
<dbReference type="InterPro" id="IPR002035">
    <property type="entry name" value="VWF_A"/>
</dbReference>
<dbReference type="KEGG" id="apac:S7S_02595"/>
<dbReference type="RefSeq" id="WP_041025922.1">
    <property type="nucleotide sequence ID" value="NZ_CP004387.1"/>
</dbReference>
<feature type="domain" description="VWFA" evidence="2">
    <location>
        <begin position="16"/>
        <end position="189"/>
    </location>
</feature>
<sequence>MFNPKEFTTPTAKPLPVVLLLDVSSSMSGDKIENLNKAVEDMLDTFAQEEKMETEILVSVITFGNQVELHVPYTKASQVQWQGLQANGMTPMGTALKMAKAMIEDKETTPSRAYRPTIVLVSDGQPNDSWERPLEDFISEGRSSKCDRMAMAIGRDADETVLKRFIEGTPHDLFYAENAGQLHEFFQRVTMSVTMRTQSKNPNVVPAPSEIKLDGGSVKSATAGNTTAPSDDEGYW</sequence>
<dbReference type="PANTHER" id="PTHR10338:SF108">
    <property type="entry name" value="INTER-ALPHA-TRYPSIN INHIBITOR HEAVY CHAIN H4-LIKE PROTEIN"/>
    <property type="match status" value="1"/>
</dbReference>
<feature type="region of interest" description="Disordered" evidence="1">
    <location>
        <begin position="199"/>
        <end position="236"/>
    </location>
</feature>
<accession>A0A0B4XIT0</accession>
<dbReference type="EMBL" id="CP004387">
    <property type="protein sequence ID" value="AJD46941.1"/>
    <property type="molecule type" value="Genomic_DNA"/>
</dbReference>
<dbReference type="SMART" id="SM00327">
    <property type="entry name" value="VWA"/>
    <property type="match status" value="1"/>
</dbReference>
<feature type="compositionally biased region" description="Polar residues" evidence="1">
    <location>
        <begin position="219"/>
        <end position="229"/>
    </location>
</feature>